<feature type="domain" description="Leucine-binding protein" evidence="5">
    <location>
        <begin position="34"/>
        <end position="371"/>
    </location>
</feature>
<evidence type="ECO:0000256" key="3">
    <source>
        <dbReference type="ARBA" id="ARBA00022970"/>
    </source>
</evidence>
<dbReference type="PANTHER" id="PTHR30483">
    <property type="entry name" value="LEUCINE-SPECIFIC-BINDING PROTEIN"/>
    <property type="match status" value="1"/>
</dbReference>
<dbReference type="EMBL" id="NPEU01000004">
    <property type="protein sequence ID" value="RAI42116.1"/>
    <property type="molecule type" value="Genomic_DNA"/>
</dbReference>
<organism evidence="6 7">
    <name type="scientific">Rhodoplanes elegans</name>
    <dbReference type="NCBI Taxonomy" id="29408"/>
    <lineage>
        <taxon>Bacteria</taxon>
        <taxon>Pseudomonadati</taxon>
        <taxon>Pseudomonadota</taxon>
        <taxon>Alphaproteobacteria</taxon>
        <taxon>Hyphomicrobiales</taxon>
        <taxon>Nitrobacteraceae</taxon>
        <taxon>Rhodoplanes</taxon>
    </lineage>
</organism>
<dbReference type="InterPro" id="IPR051010">
    <property type="entry name" value="BCAA_transport"/>
</dbReference>
<evidence type="ECO:0000256" key="2">
    <source>
        <dbReference type="ARBA" id="ARBA00022729"/>
    </source>
</evidence>
<protein>
    <submittedName>
        <fullName evidence="6">Branched-chain amino acid ABC transporter substrate-binding protein</fullName>
    </submittedName>
</protein>
<sequence length="392" mass="41145">MPLEIRALLAGAAVSALLVGAAHAQAGATADGGTVNIGITVSQTGPAAALGIPQKNSVAQLPKKVGPYTVEYTVLDDATDPTKAVANARKLIAEQKIDYLLGSSATPATLALVDVAAETKTPYCAMVPTRSLVDPMDDKRRWVFKAVQDDTIMAEALAEHMAKNGVKTIGFLGYTDGYGQGWLDAVGKVMPGKGIQVVATERFQRTDTSVTGQALKIVAANPDAVLIAASGTPAVMPQKALKEQGYRKPIYQTHGVSTMEFVRVGGKDVDGTVFPAGPVVIADQLPDSNPIKKVALDYIKGYEANNKSPVAGFGAHMVDCALLMIDALGRMNSTAKPGTPEFRAALRDAIEGSKEVVGNHGVFTFSPTDHAGLDKRSRVLIKIDGGKWTLLP</sequence>
<evidence type="ECO:0000259" key="5">
    <source>
        <dbReference type="Pfam" id="PF13458"/>
    </source>
</evidence>
<comment type="similarity">
    <text evidence="1">Belongs to the leucine-binding protein family.</text>
</comment>
<comment type="caution">
    <text evidence="6">The sequence shown here is derived from an EMBL/GenBank/DDBJ whole genome shotgun (WGS) entry which is preliminary data.</text>
</comment>
<feature type="signal peptide" evidence="4">
    <location>
        <begin position="1"/>
        <end position="24"/>
    </location>
</feature>
<dbReference type="AlphaFoldDB" id="A0A327KVK8"/>
<reference evidence="6 7" key="1">
    <citation type="submission" date="2017-07" db="EMBL/GenBank/DDBJ databases">
        <title>Draft Genome Sequences of Select Purple Nonsulfur Bacteria.</title>
        <authorList>
            <person name="Lasarre B."/>
            <person name="Mckinlay J.B."/>
        </authorList>
    </citation>
    <scope>NUCLEOTIDE SEQUENCE [LARGE SCALE GENOMIC DNA]</scope>
    <source>
        <strain evidence="6 7">DSM 11907</strain>
    </source>
</reference>
<keyword evidence="3" id="KW-0813">Transport</keyword>
<keyword evidence="2 4" id="KW-0732">Signal</keyword>
<evidence type="ECO:0000256" key="1">
    <source>
        <dbReference type="ARBA" id="ARBA00010062"/>
    </source>
</evidence>
<dbReference type="SUPFAM" id="SSF53822">
    <property type="entry name" value="Periplasmic binding protein-like I"/>
    <property type="match status" value="1"/>
</dbReference>
<accession>A0A327KVK8</accession>
<dbReference type="Proteomes" id="UP000248863">
    <property type="component" value="Unassembled WGS sequence"/>
</dbReference>
<dbReference type="Gene3D" id="3.40.50.2300">
    <property type="match status" value="2"/>
</dbReference>
<evidence type="ECO:0000313" key="6">
    <source>
        <dbReference type="EMBL" id="RAI42116.1"/>
    </source>
</evidence>
<dbReference type="OrthoDB" id="9147078at2"/>
<gene>
    <name evidence="6" type="ORF">CH338_00950</name>
</gene>
<dbReference type="Pfam" id="PF13458">
    <property type="entry name" value="Peripla_BP_6"/>
    <property type="match status" value="1"/>
</dbReference>
<keyword evidence="7" id="KW-1185">Reference proteome</keyword>
<dbReference type="RefSeq" id="WP_111355167.1">
    <property type="nucleotide sequence ID" value="NZ_NHSK01000161.1"/>
</dbReference>
<evidence type="ECO:0000313" key="7">
    <source>
        <dbReference type="Proteomes" id="UP000248863"/>
    </source>
</evidence>
<dbReference type="InterPro" id="IPR028081">
    <property type="entry name" value="Leu-bd"/>
</dbReference>
<evidence type="ECO:0000256" key="4">
    <source>
        <dbReference type="SAM" id="SignalP"/>
    </source>
</evidence>
<keyword evidence="3" id="KW-0029">Amino-acid transport</keyword>
<dbReference type="GO" id="GO:0006865">
    <property type="term" value="P:amino acid transport"/>
    <property type="evidence" value="ECO:0007669"/>
    <property type="project" value="UniProtKB-KW"/>
</dbReference>
<dbReference type="CDD" id="cd06333">
    <property type="entry name" value="PBP1_ABC_RPA1789-like"/>
    <property type="match status" value="1"/>
</dbReference>
<proteinExistence type="inferred from homology"/>
<dbReference type="PANTHER" id="PTHR30483:SF38">
    <property type="entry name" value="BLR7848 PROTEIN"/>
    <property type="match status" value="1"/>
</dbReference>
<feature type="chain" id="PRO_5016393300" evidence="4">
    <location>
        <begin position="25"/>
        <end position="392"/>
    </location>
</feature>
<dbReference type="InterPro" id="IPR028082">
    <property type="entry name" value="Peripla_BP_I"/>
</dbReference>
<name>A0A327KVK8_9BRAD</name>